<keyword evidence="8" id="KW-1185">Reference proteome</keyword>
<dbReference type="Proteomes" id="UP000219467">
    <property type="component" value="Unassembled WGS sequence"/>
</dbReference>
<evidence type="ECO:0000313" key="8">
    <source>
        <dbReference type="Proteomes" id="UP000219467"/>
    </source>
</evidence>
<evidence type="ECO:0000256" key="4">
    <source>
        <dbReference type="ARBA" id="ARBA00023136"/>
    </source>
</evidence>
<dbReference type="AlphaFoldDB" id="A0A285D3J2"/>
<feature type="transmembrane region" description="Helical" evidence="5">
    <location>
        <begin position="169"/>
        <end position="187"/>
    </location>
</feature>
<accession>A0A285D3J2</accession>
<evidence type="ECO:0000313" key="7">
    <source>
        <dbReference type="EMBL" id="SNX73876.1"/>
    </source>
</evidence>
<dbReference type="Pfam" id="PF14378">
    <property type="entry name" value="PAP2_3"/>
    <property type="match status" value="1"/>
</dbReference>
<organism evidence="7 8">
    <name type="scientific">Cereibacter ovatus</name>
    <dbReference type="NCBI Taxonomy" id="439529"/>
    <lineage>
        <taxon>Bacteria</taxon>
        <taxon>Pseudomonadati</taxon>
        <taxon>Pseudomonadota</taxon>
        <taxon>Alphaproteobacteria</taxon>
        <taxon>Rhodobacterales</taxon>
        <taxon>Paracoccaceae</taxon>
        <taxon>Cereibacter</taxon>
    </lineage>
</organism>
<dbReference type="OrthoDB" id="9816314at2"/>
<protein>
    <submittedName>
        <fullName evidence="7">PAP2 superfamily protein</fullName>
    </submittedName>
</protein>
<dbReference type="CDD" id="cd03386">
    <property type="entry name" value="PAP2_Aur1_like"/>
    <property type="match status" value="1"/>
</dbReference>
<sequence length="358" mass="39634">MVQPGNVTKALRHAVTENRWLVLIVIGHTGIAMAISAHFGLPYANRIFSALLHLLTLLTPVYLLVLLVWTVVGIARRRPRVRPIAALTQEILSLLRDLPRLMSGSVALVAMVSFFQSFSYIKSTIPDVNAFAWDRTLADLDRVLHGGLDPFHLLMPILGTPLATTAVNAAYHFWLFLLYFFVFVACFTRTNPDARRTFLIAFTLVWGLGGNLAATVFSSAGPCYYALLGLGEQFQPLMQTLRGFQDTSPVWAIHVQDMLWAGHTSGSTMRGISAFPSMHVASSTLMMLYAFTWRRWAGWGMTGFLAVIMAGSVHLGWHYAVDGYAGAALTFACWHVTRKIFVSRTPQMGRGRTQPATA</sequence>
<feature type="transmembrane region" description="Helical" evidence="5">
    <location>
        <begin position="47"/>
        <end position="72"/>
    </location>
</feature>
<dbReference type="PANTHER" id="PTHR31310:SF7">
    <property type="entry name" value="PA-PHOSPHATASE RELATED-FAMILY PROTEIN DDB_G0268928"/>
    <property type="match status" value="1"/>
</dbReference>
<reference evidence="8" key="1">
    <citation type="submission" date="2017-08" db="EMBL/GenBank/DDBJ databases">
        <authorList>
            <person name="Varghese N."/>
            <person name="Submissions S."/>
        </authorList>
    </citation>
    <scope>NUCLEOTIDE SEQUENCE [LARGE SCALE GENOMIC DNA]</scope>
    <source>
        <strain evidence="8">JA234</strain>
    </source>
</reference>
<dbReference type="RefSeq" id="WP_097031454.1">
    <property type="nucleotide sequence ID" value="NZ_OAOQ01000017.1"/>
</dbReference>
<feature type="transmembrane region" description="Helical" evidence="5">
    <location>
        <begin position="199"/>
        <end position="227"/>
    </location>
</feature>
<feature type="transmembrane region" description="Helical" evidence="5">
    <location>
        <begin position="323"/>
        <end position="342"/>
    </location>
</feature>
<dbReference type="InterPro" id="IPR026841">
    <property type="entry name" value="Aur1/Ipt1"/>
</dbReference>
<dbReference type="Gene3D" id="1.20.144.10">
    <property type="entry name" value="Phosphatidic acid phosphatase type 2/haloperoxidase"/>
    <property type="match status" value="1"/>
</dbReference>
<evidence type="ECO:0000256" key="5">
    <source>
        <dbReference type="SAM" id="Phobius"/>
    </source>
</evidence>
<evidence type="ECO:0000256" key="1">
    <source>
        <dbReference type="ARBA" id="ARBA00004141"/>
    </source>
</evidence>
<gene>
    <name evidence="7" type="ORF">SAMN05878503_11767</name>
</gene>
<dbReference type="GO" id="GO:0016020">
    <property type="term" value="C:membrane"/>
    <property type="evidence" value="ECO:0007669"/>
    <property type="project" value="UniProtKB-SubCell"/>
</dbReference>
<evidence type="ECO:0000259" key="6">
    <source>
        <dbReference type="Pfam" id="PF14378"/>
    </source>
</evidence>
<keyword evidence="2 5" id="KW-0812">Transmembrane</keyword>
<feature type="transmembrane region" description="Helical" evidence="5">
    <location>
        <begin position="298"/>
        <end position="317"/>
    </location>
</feature>
<comment type="subcellular location">
    <subcellularLocation>
        <location evidence="1">Membrane</location>
        <topology evidence="1">Multi-pass membrane protein</topology>
    </subcellularLocation>
</comment>
<keyword evidence="4 5" id="KW-0472">Membrane</keyword>
<name>A0A285D3J2_9RHOB</name>
<dbReference type="EMBL" id="OAOQ01000017">
    <property type="protein sequence ID" value="SNX73876.1"/>
    <property type="molecule type" value="Genomic_DNA"/>
</dbReference>
<dbReference type="PANTHER" id="PTHR31310">
    <property type="match status" value="1"/>
</dbReference>
<proteinExistence type="predicted"/>
<feature type="transmembrane region" description="Helical" evidence="5">
    <location>
        <begin position="20"/>
        <end position="41"/>
    </location>
</feature>
<keyword evidence="3 5" id="KW-1133">Transmembrane helix</keyword>
<feature type="transmembrane region" description="Helical" evidence="5">
    <location>
        <begin position="101"/>
        <end position="121"/>
    </location>
</feature>
<evidence type="ECO:0000256" key="3">
    <source>
        <dbReference type="ARBA" id="ARBA00022989"/>
    </source>
</evidence>
<dbReference type="InterPro" id="IPR052185">
    <property type="entry name" value="IPC_Synthase-Related"/>
</dbReference>
<feature type="transmembrane region" description="Helical" evidence="5">
    <location>
        <begin position="272"/>
        <end position="291"/>
    </location>
</feature>
<evidence type="ECO:0000256" key="2">
    <source>
        <dbReference type="ARBA" id="ARBA00022692"/>
    </source>
</evidence>
<feature type="domain" description="Inositolphosphotransferase Aur1/Ipt1" evidence="6">
    <location>
        <begin position="136"/>
        <end position="333"/>
    </location>
</feature>